<reference evidence="1 2" key="1">
    <citation type="journal article" date="2015" name="BMC Genomics">
        <title>Analysis of whole genome sequencing for the Escherichia coli O157:H7 typing phages.</title>
        <authorList>
            <person name="Cowley L.A."/>
            <person name="Beckett S.J."/>
            <person name="Chase-Topping M."/>
            <person name="Perry N."/>
            <person name="Dallman T.J."/>
            <person name="Gally D.L."/>
            <person name="Jenkins C."/>
        </authorList>
    </citation>
    <scope>NUCLEOTIDE SEQUENCE [LARGE SCALE GENOMIC DNA]</scope>
</reference>
<accession>A0A0F6R8K6</accession>
<evidence type="ECO:0000313" key="2">
    <source>
        <dbReference type="Proteomes" id="UP000257866"/>
    </source>
</evidence>
<organism evidence="1 2">
    <name type="scientific">Escherichia coli O157 typing phage 14</name>
    <dbReference type="NCBI Taxonomy" id="1508676"/>
    <lineage>
        <taxon>Viruses</taxon>
        <taxon>Duplodnaviria</taxon>
        <taxon>Heunggongvirae</taxon>
        <taxon>Uroviricota</taxon>
        <taxon>Caudoviricetes</taxon>
        <taxon>Vequintavirinae</taxon>
        <taxon>Vequintavirus</taxon>
        <taxon>Vequintavirus TP14</taxon>
    </lineage>
</organism>
<gene>
    <name evidence="1" type="ORF">ECTP14_02235</name>
</gene>
<evidence type="ECO:0000313" key="1">
    <source>
        <dbReference type="EMBL" id="AKE47011.1"/>
    </source>
</evidence>
<dbReference type="Proteomes" id="UP000257866">
    <property type="component" value="Segment"/>
</dbReference>
<proteinExistence type="predicted"/>
<sequence length="229" mass="25369">MAEIKSDVNHIHTLPDFVQGGLDYLPGDFLAEKVNLVTFLTVYLKRLEDVDKMLVGLAEGRLLNNASGRYLDEVGNQLGILRNGLSDADFRATLIIQQAAAASGGGTREDVISTLRQLFGRDNFNTWKGDNFRFDINIRKTCFDILQSIDQILDMLPLPCHLRLTESQGQAFGFEGDSTALGFGSVWEENQFGVGGLATLLYVPDVRPDWDTTTIYCESITVNATRQEG</sequence>
<name>A0A0F6R8K6_9CAUD</name>
<protein>
    <submittedName>
        <fullName evidence="1">Uncharacterized protein</fullName>
    </submittedName>
</protein>
<keyword evidence="2" id="KW-1185">Reference proteome</keyword>
<dbReference type="EMBL" id="KP869112">
    <property type="protein sequence ID" value="AKE47011.1"/>
    <property type="molecule type" value="Genomic_DNA"/>
</dbReference>